<keyword evidence="4" id="KW-0732">Signal</keyword>
<sequence>MTYTPAERVEIGPEWDGDDKELLRNYDFTYAISHHAHGAKGSVSNIPVTNLLQQTLDNIQKLVIPPNTFVPNAYNVTVHSKRKSSVKTGPANALEKGSKTCRVLILTFFPFAVISGGFRRVVPANLDIVVDGEGSFDSNFNNGTSSTLNFTWSCNQTQTPPTFCKKDPISTASGFTIPARHVKDGDTFTIKLQVKLKYLDEDINKNETQTVIVVANAPALEMICRKNCLSWTDYANYELITLFGASCVTNCEGLQDDDYMWSVKVLNDSSYKFDYSNSRYGKSGTKFLIEKNTLEKAAWYIVEVEAKTTQGRGYAALKMSYHRPAKVSNCKLDPPEGKSLETYYKFSCTQTPPNQPNFYEFLVRDATDISIEQTIVSGFHPDVFKRQFKLPPSEGKIFIAKATKISKESYPAKEVRVEGRVESALSDKPSKEVVQILDDIYNGNGTNQSIINLVSSNNPEDRSKAIEVFQSIVDELVVSKIEDQQLKDFLETLKYTASEDMLKAPLKSLEEVIKISQSLTKLQQQHIPAESDPLLSKFTSTVCKKMADRALETLRGQEFPYKLGDRMKKFSSTVAKCFETTTNPNYKIIKPIELNVSTETPIFDVPVITEDYPDYVDHDESYYKNLEYLKEASFNIVNGSATSAKVIAMATATGEGLVRAFGNQSETVVFKDTGSELTRSPVRATGVIVTVSSDFVNDEHSYDFLMTTWNNDILWWNPGFVKVYTNIINLEFWHSTCVKRIDSFKNPVGIYFAMKNKSGFVPRMREYFVNVAEGYATMTDDELNYQINVYRIALPTKRTLHVNFRGSNTSNVFNVVLLENKFPTVEDFVNNDVTFETDTSLRLANDYDYDILAYIGILVKKEAAAEKTTLTYGISTLVTCCIEFITLDSKWIPTCKPGNESNQTALYCICNHFSVIAGHIQNIQYIPQRVFKPDLELKLWYSLVIFSTLALTLLIFLLLLTLSLLQKKEQVYFVGDNDASHRFAYLVMIRTGEGYNAGTSSNIMIKLVGDKSFSEPHALNYPDPQLRILQQFNHDMFVLATENHLGKLTSLEIWFDSIGQNPDWYCKDILVYDLQEHTQWHFKIEEWISIVKGTTYLVAKPTQRKTPLEEPPFTKTLSFTKKFPFIRFKIDLSLLRRYHTWYLWINEENLSYIKKLTIMLSTMLTTCSLALVMLGQPSLKLIDGFERYHYYTIPLYSILVGFVCSFPTFLLHIAIAWCFRFSKIQVSKYEQDRKLSFRYTVACWSALLTLIALSTAYLIIIGFWVPKYASLIWLTTSAISIIIGVLLYEPIFFLGVNFFYNREIVYEIKKKFEDIFAAVEAQRDYLFATFGPQLLRPYFEHLYIPLKRRRIKELTILIKHRRFVISELQDLLMFVVYVIILYMVILADKDRLVVLGKMLMEDIIEGKHTRTVDFNDIETAHDIYGYINATLITSIQPLRWYGNFVVSEPGLMLDVANKYMGVTRLRQQRTKSGLCAVPEPLEFLNLSCWPEFARKHTETRTFGYRWGNFSTYINYDRLKTIWKYATQGQTATFPTFGEIAAYSGGGYVAYLGRTLYNSYVNFRQLLNKLWIDQATRVVFIEFLTYNANCNIFSSIRLTFEQSATGFVTKRVIVYTVRMLFVNNEVAYISTVFFTLFIIWVGLLMFKQSLGIVKSFRHFYKDPWLMIDFIIIVLSLLCIFFFALRIHFVGAYLEELETAKHNAFLSYFYLFYIEDFLTFAAAFLVCIATIRLWKFLRFAKMFRMMERTLAVAILPLLCFLIIFATVVMGAGMAFLLLVGKEFKRVRSLVKMIRLMLTMSLKASEMKSTEFLDYKVALFYMVLYIITLELSLFTFITIIVFAYAKAQWEFSSDLGNYTVRDYVLERSAYLRTFFTYKSKRLRAGLMEIVDSKVAPKSDKFLYRNSCSVSVPKMRLMKYITRGLIRKQTRKSSVLTSYDVKLMETICRQIFLKSGKDEVDVFFMGHVRGTNVKLVDEKRVEKIANITNLLLQENRLDSFIQEEKNPTLEKYVKAIKRRGSTLRQCTLNLKLILKKMKTAELKFSRV</sequence>
<dbReference type="PROSITE" id="PS50095">
    <property type="entry name" value="PLAT"/>
    <property type="match status" value="1"/>
</dbReference>
<feature type="transmembrane region" description="Helical" evidence="8">
    <location>
        <begin position="939"/>
        <end position="960"/>
    </location>
</feature>
<feature type="transmembrane region" description="Helical" evidence="8">
    <location>
        <begin position="1750"/>
        <end position="1777"/>
    </location>
</feature>
<evidence type="ECO:0000256" key="8">
    <source>
        <dbReference type="SAM" id="Phobius"/>
    </source>
</evidence>
<protein>
    <recommendedName>
        <fullName evidence="9">PLAT domain-containing protein</fullName>
    </recommendedName>
</protein>
<evidence type="ECO:0000256" key="5">
    <source>
        <dbReference type="ARBA" id="ARBA00022989"/>
    </source>
</evidence>
<dbReference type="GO" id="GO:0016020">
    <property type="term" value="C:membrane"/>
    <property type="evidence" value="ECO:0007669"/>
    <property type="project" value="UniProtKB-SubCell"/>
</dbReference>
<evidence type="ECO:0000256" key="1">
    <source>
        <dbReference type="ARBA" id="ARBA00004141"/>
    </source>
</evidence>
<comment type="caution">
    <text evidence="10">The sequence shown here is derived from an EMBL/GenBank/DDBJ whole genome shotgun (WGS) entry which is preliminary data.</text>
</comment>
<evidence type="ECO:0000256" key="2">
    <source>
        <dbReference type="ARBA" id="ARBA00007200"/>
    </source>
</evidence>
<comment type="caution">
    <text evidence="7">Lacks conserved residue(s) required for the propagation of feature annotation.</text>
</comment>
<comment type="similarity">
    <text evidence="2">Belongs to the polycystin family.</text>
</comment>
<keyword evidence="6 8" id="KW-0472">Membrane</keyword>
<evidence type="ECO:0000256" key="3">
    <source>
        <dbReference type="ARBA" id="ARBA00022692"/>
    </source>
</evidence>
<feature type="transmembrane region" description="Helical" evidence="8">
    <location>
        <begin position="1368"/>
        <end position="1387"/>
    </location>
</feature>
<dbReference type="SUPFAM" id="SSF49723">
    <property type="entry name" value="Lipase/lipooxygenase domain (PLAT/LH2 domain)"/>
    <property type="match status" value="1"/>
</dbReference>
<feature type="domain" description="PLAT" evidence="9">
    <location>
        <begin position="983"/>
        <end position="1102"/>
    </location>
</feature>
<evidence type="ECO:0000259" key="9">
    <source>
        <dbReference type="PROSITE" id="PS50095"/>
    </source>
</evidence>
<evidence type="ECO:0000313" key="11">
    <source>
        <dbReference type="Proteomes" id="UP001168821"/>
    </source>
</evidence>
<dbReference type="EMBL" id="JALNTZ010000008">
    <property type="protein sequence ID" value="KAJ3643456.1"/>
    <property type="molecule type" value="Genomic_DNA"/>
</dbReference>
<dbReference type="Pfam" id="PF08016">
    <property type="entry name" value="PKD_channel"/>
    <property type="match status" value="1"/>
</dbReference>
<proteinExistence type="inferred from homology"/>
<dbReference type="InterPro" id="IPR046791">
    <property type="entry name" value="Polycystin_dom"/>
</dbReference>
<reference evidence="10" key="1">
    <citation type="journal article" date="2023" name="G3 (Bethesda)">
        <title>Whole genome assemblies of Zophobas morio and Tenebrio molitor.</title>
        <authorList>
            <person name="Kaur S."/>
            <person name="Stinson S.A."/>
            <person name="diCenzo G.C."/>
        </authorList>
    </citation>
    <scope>NUCLEOTIDE SEQUENCE</scope>
    <source>
        <strain evidence="10">QUZm001</strain>
    </source>
</reference>
<feature type="transmembrane region" description="Helical" evidence="8">
    <location>
        <begin position="1271"/>
        <end position="1300"/>
    </location>
</feature>
<dbReference type="InterPro" id="IPR036392">
    <property type="entry name" value="PLAT/LH2_dom_sf"/>
</dbReference>
<feature type="transmembrane region" description="Helical" evidence="8">
    <location>
        <begin position="1239"/>
        <end position="1265"/>
    </location>
</feature>
<feature type="transmembrane region" description="Helical" evidence="8">
    <location>
        <begin position="1815"/>
        <end position="1842"/>
    </location>
</feature>
<dbReference type="InterPro" id="IPR051223">
    <property type="entry name" value="Polycystin"/>
</dbReference>
<evidence type="ECO:0000256" key="7">
    <source>
        <dbReference type="PROSITE-ProRule" id="PRU00152"/>
    </source>
</evidence>
<dbReference type="Proteomes" id="UP001168821">
    <property type="component" value="Unassembled WGS sequence"/>
</dbReference>
<dbReference type="Pfam" id="PF01477">
    <property type="entry name" value="PLAT"/>
    <property type="match status" value="1"/>
</dbReference>
<evidence type="ECO:0000256" key="6">
    <source>
        <dbReference type="ARBA" id="ARBA00023136"/>
    </source>
</evidence>
<evidence type="ECO:0000313" key="10">
    <source>
        <dbReference type="EMBL" id="KAJ3643456.1"/>
    </source>
</evidence>
<dbReference type="Pfam" id="PF20519">
    <property type="entry name" value="Polycystin_dom"/>
    <property type="match status" value="1"/>
</dbReference>
<dbReference type="Pfam" id="PF02010">
    <property type="entry name" value="REJ"/>
    <property type="match status" value="1"/>
</dbReference>
<dbReference type="PANTHER" id="PTHR10877:SF183">
    <property type="entry name" value="AT14535P-RELATED"/>
    <property type="match status" value="1"/>
</dbReference>
<dbReference type="GO" id="GO:0050982">
    <property type="term" value="P:detection of mechanical stimulus"/>
    <property type="evidence" value="ECO:0007669"/>
    <property type="project" value="TreeGrafter"/>
</dbReference>
<feature type="transmembrane region" description="Helical" evidence="8">
    <location>
        <begin position="1707"/>
        <end position="1729"/>
    </location>
</feature>
<organism evidence="10 11">
    <name type="scientific">Zophobas morio</name>
    <dbReference type="NCBI Taxonomy" id="2755281"/>
    <lineage>
        <taxon>Eukaryota</taxon>
        <taxon>Metazoa</taxon>
        <taxon>Ecdysozoa</taxon>
        <taxon>Arthropoda</taxon>
        <taxon>Hexapoda</taxon>
        <taxon>Insecta</taxon>
        <taxon>Pterygota</taxon>
        <taxon>Neoptera</taxon>
        <taxon>Endopterygota</taxon>
        <taxon>Coleoptera</taxon>
        <taxon>Polyphaga</taxon>
        <taxon>Cucujiformia</taxon>
        <taxon>Tenebrionidae</taxon>
        <taxon>Zophobas</taxon>
    </lineage>
</organism>
<dbReference type="PANTHER" id="PTHR10877">
    <property type="entry name" value="POLYCYSTIN FAMILY MEMBER"/>
    <property type="match status" value="1"/>
</dbReference>
<keyword evidence="5 8" id="KW-1133">Transmembrane helix</keyword>
<accession>A0AA38HU19</accession>
<dbReference type="InterPro" id="IPR002859">
    <property type="entry name" value="PKD/REJ-like"/>
</dbReference>
<dbReference type="InterPro" id="IPR001024">
    <property type="entry name" value="PLAT/LH2_dom"/>
</dbReference>
<dbReference type="Gene3D" id="2.60.60.20">
    <property type="entry name" value="PLAT/LH2 domain"/>
    <property type="match status" value="1"/>
</dbReference>
<feature type="transmembrane region" description="Helical" evidence="8">
    <location>
        <begin position="1625"/>
        <end position="1645"/>
    </location>
</feature>
<dbReference type="GO" id="GO:0005262">
    <property type="term" value="F:calcium channel activity"/>
    <property type="evidence" value="ECO:0007669"/>
    <property type="project" value="TreeGrafter"/>
</dbReference>
<feature type="transmembrane region" description="Helical" evidence="8">
    <location>
        <begin position="1195"/>
        <end position="1219"/>
    </location>
</feature>
<feature type="transmembrane region" description="Helical" evidence="8">
    <location>
        <begin position="1156"/>
        <end position="1175"/>
    </location>
</feature>
<dbReference type="InterPro" id="IPR013122">
    <property type="entry name" value="PKD1_2_channel"/>
</dbReference>
<evidence type="ECO:0000256" key="4">
    <source>
        <dbReference type="ARBA" id="ARBA00022729"/>
    </source>
</evidence>
<name>A0AA38HU19_9CUCU</name>
<dbReference type="FunFam" id="2.60.60.20:FF:000025">
    <property type="entry name" value="Predicted protein"/>
    <property type="match status" value="1"/>
</dbReference>
<feature type="transmembrane region" description="Helical" evidence="8">
    <location>
        <begin position="1666"/>
        <end position="1687"/>
    </location>
</feature>
<gene>
    <name evidence="10" type="ORF">Zmor_026166</name>
</gene>
<keyword evidence="3 8" id="KW-0812">Transmembrane</keyword>
<comment type="subcellular location">
    <subcellularLocation>
        <location evidence="1">Membrane</location>
        <topology evidence="1">Multi-pass membrane protein</topology>
    </subcellularLocation>
</comment>
<keyword evidence="11" id="KW-1185">Reference proteome</keyword>